<reference evidence="2" key="1">
    <citation type="journal article" date="2019" name="Int. J. Syst. Evol. Microbiol.">
        <title>The Global Catalogue of Microorganisms (GCM) 10K type strain sequencing project: providing services to taxonomists for standard genome sequencing and annotation.</title>
        <authorList>
            <consortium name="The Broad Institute Genomics Platform"/>
            <consortium name="The Broad Institute Genome Sequencing Center for Infectious Disease"/>
            <person name="Wu L."/>
            <person name="Ma J."/>
        </authorList>
    </citation>
    <scope>NUCLEOTIDE SEQUENCE [LARGE SCALE GENOMIC DNA]</scope>
    <source>
        <strain evidence="2">CGMCC 1.12806</strain>
    </source>
</reference>
<proteinExistence type="predicted"/>
<dbReference type="EMBL" id="BMFZ01000002">
    <property type="protein sequence ID" value="GGA36317.1"/>
    <property type="molecule type" value="Genomic_DNA"/>
</dbReference>
<name>A0ABQ1G463_9GAMM</name>
<organism evidence="1 2">
    <name type="scientific">Hafnia psychrotolerans</name>
    <dbReference type="NCBI Taxonomy" id="1477018"/>
    <lineage>
        <taxon>Bacteria</taxon>
        <taxon>Pseudomonadati</taxon>
        <taxon>Pseudomonadota</taxon>
        <taxon>Gammaproteobacteria</taxon>
        <taxon>Enterobacterales</taxon>
        <taxon>Hafniaceae</taxon>
        <taxon>Hafnia</taxon>
    </lineage>
</organism>
<gene>
    <name evidence="1" type="ORF">GCM10011328_08950</name>
</gene>
<accession>A0ABQ1G463</accession>
<dbReference type="Proteomes" id="UP000627464">
    <property type="component" value="Unassembled WGS sequence"/>
</dbReference>
<protein>
    <submittedName>
        <fullName evidence="1">Uncharacterized protein</fullName>
    </submittedName>
</protein>
<keyword evidence="2" id="KW-1185">Reference proteome</keyword>
<evidence type="ECO:0000313" key="1">
    <source>
        <dbReference type="EMBL" id="GGA36317.1"/>
    </source>
</evidence>
<sequence>MWLLAVLQLQVQLLELAWQVQWGLPLGWRSALGLVHYMMQLEIVVHLVPLQQPEAEAKPI</sequence>
<evidence type="ECO:0000313" key="2">
    <source>
        <dbReference type="Proteomes" id="UP000627464"/>
    </source>
</evidence>
<comment type="caution">
    <text evidence="1">The sequence shown here is derived from an EMBL/GenBank/DDBJ whole genome shotgun (WGS) entry which is preliminary data.</text>
</comment>